<dbReference type="PANTHER" id="PTHR44688:SF16">
    <property type="entry name" value="DNA-BINDING TRANSCRIPTIONAL ACTIVATOR DEVR_DOSR"/>
    <property type="match status" value="1"/>
</dbReference>
<evidence type="ECO:0000313" key="5">
    <source>
        <dbReference type="EMBL" id="CAD7032260.1"/>
    </source>
</evidence>
<evidence type="ECO:0000259" key="4">
    <source>
        <dbReference type="PROSITE" id="PS50043"/>
    </source>
</evidence>
<organism evidence="5 6">
    <name type="scientific">Pseudorhizobium endolithicum</name>
    <dbReference type="NCBI Taxonomy" id="1191678"/>
    <lineage>
        <taxon>Bacteria</taxon>
        <taxon>Pseudomonadati</taxon>
        <taxon>Pseudomonadota</taxon>
        <taxon>Alphaproteobacteria</taxon>
        <taxon>Hyphomicrobiales</taxon>
        <taxon>Rhizobiaceae</taxon>
        <taxon>Rhizobium/Agrobacterium group</taxon>
        <taxon>Pseudorhizobium</taxon>
    </lineage>
</organism>
<dbReference type="CDD" id="cd06170">
    <property type="entry name" value="LuxR_C_like"/>
    <property type="match status" value="1"/>
</dbReference>
<keyword evidence="2 5" id="KW-0238">DNA-binding</keyword>
<protein>
    <submittedName>
        <fullName evidence="5">DNA-binding response regulator</fullName>
    </submittedName>
</protein>
<evidence type="ECO:0000256" key="1">
    <source>
        <dbReference type="ARBA" id="ARBA00023015"/>
    </source>
</evidence>
<comment type="caution">
    <text evidence="5">The sequence shown here is derived from an EMBL/GenBank/DDBJ whole genome shotgun (WGS) entry which is preliminary data.</text>
</comment>
<proteinExistence type="predicted"/>
<name>A0ABN7JHX6_9HYPH</name>
<dbReference type="SMART" id="SM00421">
    <property type="entry name" value="HTH_LUXR"/>
    <property type="match status" value="1"/>
</dbReference>
<keyword evidence="1" id="KW-0805">Transcription regulation</keyword>
<keyword evidence="6" id="KW-1185">Reference proteome</keyword>
<dbReference type="PRINTS" id="PR00038">
    <property type="entry name" value="HTHLUXR"/>
</dbReference>
<reference evidence="5 6" key="1">
    <citation type="submission" date="2020-11" db="EMBL/GenBank/DDBJ databases">
        <authorList>
            <person name="Lassalle F."/>
        </authorList>
    </citation>
    <scope>NUCLEOTIDE SEQUENCE [LARGE SCALE GENOMIC DNA]</scope>
    <source>
        <strain evidence="5 6">JC140</strain>
    </source>
</reference>
<keyword evidence="3" id="KW-0804">Transcription</keyword>
<dbReference type="Proteomes" id="UP000606921">
    <property type="component" value="Unassembled WGS sequence"/>
</dbReference>
<dbReference type="SUPFAM" id="SSF46894">
    <property type="entry name" value="C-terminal effector domain of the bipartite response regulators"/>
    <property type="match status" value="1"/>
</dbReference>
<feature type="domain" description="HTH luxR-type" evidence="4">
    <location>
        <begin position="142"/>
        <end position="207"/>
    </location>
</feature>
<dbReference type="PROSITE" id="PS00622">
    <property type="entry name" value="HTH_LUXR_1"/>
    <property type="match status" value="1"/>
</dbReference>
<dbReference type="RefSeq" id="WP_142523235.1">
    <property type="nucleotide sequence ID" value="NZ_CABFWF030000010.1"/>
</dbReference>
<dbReference type="GO" id="GO:0003677">
    <property type="term" value="F:DNA binding"/>
    <property type="evidence" value="ECO:0007669"/>
    <property type="project" value="UniProtKB-KW"/>
</dbReference>
<evidence type="ECO:0000256" key="2">
    <source>
        <dbReference type="ARBA" id="ARBA00023125"/>
    </source>
</evidence>
<dbReference type="PROSITE" id="PS50043">
    <property type="entry name" value="HTH_LUXR_2"/>
    <property type="match status" value="1"/>
</dbReference>
<gene>
    <name evidence="5" type="ORF">REJC140_03029</name>
</gene>
<dbReference type="InterPro" id="IPR000792">
    <property type="entry name" value="Tscrpt_reg_LuxR_C"/>
</dbReference>
<dbReference type="Gene3D" id="1.10.10.10">
    <property type="entry name" value="Winged helix-like DNA-binding domain superfamily/Winged helix DNA-binding domain"/>
    <property type="match status" value="1"/>
</dbReference>
<dbReference type="InterPro" id="IPR036388">
    <property type="entry name" value="WH-like_DNA-bd_sf"/>
</dbReference>
<dbReference type="PANTHER" id="PTHR44688">
    <property type="entry name" value="DNA-BINDING TRANSCRIPTIONAL ACTIVATOR DEVR_DOSR"/>
    <property type="match status" value="1"/>
</dbReference>
<evidence type="ECO:0000313" key="6">
    <source>
        <dbReference type="Proteomes" id="UP000606921"/>
    </source>
</evidence>
<dbReference type="InterPro" id="IPR016032">
    <property type="entry name" value="Sig_transdc_resp-reg_C-effctor"/>
</dbReference>
<sequence length="221" mass="23938">MQGAKVSIVSDSAILTAALEQSISSTFGSVRHVSSVVELLRAPDWQLTVSVLDAADPKVVTHHLMSVSNKDDLARIVVLMRGNQTVLDFRDLLPFVGALMPNGTSLEEINLAARIVQPGLKLLPSDAFSLLYSAPRHAKEDGPQPVKLLTERELGVLQLLAEGCSNKTIARRLNVSDSTIRVHVRAILKKLKMQNRTQAALYAIGNQAEGTAGSRSPRDQD</sequence>
<dbReference type="Pfam" id="PF00196">
    <property type="entry name" value="GerE"/>
    <property type="match status" value="1"/>
</dbReference>
<accession>A0ABN7JHX6</accession>
<evidence type="ECO:0000256" key="3">
    <source>
        <dbReference type="ARBA" id="ARBA00023163"/>
    </source>
</evidence>
<dbReference type="EMBL" id="CABFWF030000010">
    <property type="protein sequence ID" value="CAD7032260.1"/>
    <property type="molecule type" value="Genomic_DNA"/>
</dbReference>